<dbReference type="GO" id="GO:0003700">
    <property type="term" value="F:DNA-binding transcription factor activity"/>
    <property type="evidence" value="ECO:0007669"/>
    <property type="project" value="InterPro"/>
</dbReference>
<dbReference type="eggNOG" id="COG1802">
    <property type="taxonomic scope" value="Bacteria"/>
</dbReference>
<dbReference type="SUPFAM" id="SSF48008">
    <property type="entry name" value="GntR ligand-binding domain-like"/>
    <property type="match status" value="1"/>
</dbReference>
<dbReference type="SMART" id="SM00895">
    <property type="entry name" value="FCD"/>
    <property type="match status" value="1"/>
</dbReference>
<accession>K9ZZS0</accession>
<dbReference type="STRING" id="937777.Deipe_0871"/>
<dbReference type="Pfam" id="PF07729">
    <property type="entry name" value="FCD"/>
    <property type="match status" value="1"/>
</dbReference>
<dbReference type="AlphaFoldDB" id="K9ZZS0"/>
<proteinExistence type="predicted"/>
<keyword evidence="7" id="KW-1185">Reference proteome</keyword>
<dbReference type="PANTHER" id="PTHR43537:SF24">
    <property type="entry name" value="GLUCONATE OPERON TRANSCRIPTIONAL REPRESSOR"/>
    <property type="match status" value="1"/>
</dbReference>
<dbReference type="SMART" id="SM00345">
    <property type="entry name" value="HTH_GNTR"/>
    <property type="match status" value="1"/>
</dbReference>
<feature type="region of interest" description="Disordered" evidence="4">
    <location>
        <begin position="213"/>
        <end position="251"/>
    </location>
</feature>
<dbReference type="GO" id="GO:0003677">
    <property type="term" value="F:DNA binding"/>
    <property type="evidence" value="ECO:0007669"/>
    <property type="project" value="UniProtKB-KW"/>
</dbReference>
<name>K9ZZS0_DEIPD</name>
<keyword evidence="1" id="KW-0805">Transcription regulation</keyword>
<evidence type="ECO:0000256" key="3">
    <source>
        <dbReference type="ARBA" id="ARBA00023163"/>
    </source>
</evidence>
<dbReference type="SUPFAM" id="SSF46785">
    <property type="entry name" value="Winged helix' DNA-binding domain"/>
    <property type="match status" value="1"/>
</dbReference>
<dbReference type="RefSeq" id="WP_015234752.1">
    <property type="nucleotide sequence ID" value="NC_019793.1"/>
</dbReference>
<evidence type="ECO:0000256" key="1">
    <source>
        <dbReference type="ARBA" id="ARBA00023015"/>
    </source>
</evidence>
<keyword evidence="3" id="KW-0804">Transcription</keyword>
<evidence type="ECO:0000313" key="6">
    <source>
        <dbReference type="EMBL" id="AFZ66442.1"/>
    </source>
</evidence>
<dbReference type="Pfam" id="PF00392">
    <property type="entry name" value="GntR"/>
    <property type="match status" value="1"/>
</dbReference>
<protein>
    <submittedName>
        <fullName evidence="6">Transcriptional regulator</fullName>
    </submittedName>
</protein>
<dbReference type="PATRIC" id="fig|937777.3.peg.878"/>
<evidence type="ECO:0000313" key="7">
    <source>
        <dbReference type="Proteomes" id="UP000010467"/>
    </source>
</evidence>
<dbReference type="PANTHER" id="PTHR43537">
    <property type="entry name" value="TRANSCRIPTIONAL REGULATOR, GNTR FAMILY"/>
    <property type="match status" value="1"/>
</dbReference>
<evidence type="ECO:0000256" key="2">
    <source>
        <dbReference type="ARBA" id="ARBA00023125"/>
    </source>
</evidence>
<gene>
    <name evidence="6" type="ordered locus">Deipe_0871</name>
</gene>
<keyword evidence="2" id="KW-0238">DNA-binding</keyword>
<dbReference type="InterPro" id="IPR011711">
    <property type="entry name" value="GntR_C"/>
</dbReference>
<dbReference type="InterPro" id="IPR036390">
    <property type="entry name" value="WH_DNA-bd_sf"/>
</dbReference>
<feature type="domain" description="HTH gntR-type" evidence="5">
    <location>
        <begin position="10"/>
        <end position="77"/>
    </location>
</feature>
<dbReference type="InterPro" id="IPR036388">
    <property type="entry name" value="WH-like_DNA-bd_sf"/>
</dbReference>
<dbReference type="Proteomes" id="UP000010467">
    <property type="component" value="Chromosome"/>
</dbReference>
<dbReference type="EMBL" id="CP003382">
    <property type="protein sequence ID" value="AFZ66442.1"/>
    <property type="molecule type" value="Genomic_DNA"/>
</dbReference>
<organism evidence="6 7">
    <name type="scientific">Deinococcus peraridilitoris (strain DSM 19664 / LMG 22246 / CIP 109416 / KR-200)</name>
    <dbReference type="NCBI Taxonomy" id="937777"/>
    <lineage>
        <taxon>Bacteria</taxon>
        <taxon>Thermotogati</taxon>
        <taxon>Deinococcota</taxon>
        <taxon>Deinococci</taxon>
        <taxon>Deinococcales</taxon>
        <taxon>Deinococcaceae</taxon>
        <taxon>Deinococcus</taxon>
    </lineage>
</organism>
<dbReference type="Gene3D" id="1.20.120.530">
    <property type="entry name" value="GntR ligand-binding domain-like"/>
    <property type="match status" value="1"/>
</dbReference>
<dbReference type="PROSITE" id="PS50949">
    <property type="entry name" value="HTH_GNTR"/>
    <property type="match status" value="1"/>
</dbReference>
<evidence type="ECO:0000256" key="4">
    <source>
        <dbReference type="SAM" id="MobiDB-lite"/>
    </source>
</evidence>
<dbReference type="Gene3D" id="1.10.10.10">
    <property type="entry name" value="Winged helix-like DNA-binding domain superfamily/Winged helix DNA-binding domain"/>
    <property type="match status" value="1"/>
</dbReference>
<dbReference type="InterPro" id="IPR008920">
    <property type="entry name" value="TF_FadR/GntR_C"/>
</dbReference>
<dbReference type="CDD" id="cd07377">
    <property type="entry name" value="WHTH_GntR"/>
    <property type="match status" value="1"/>
</dbReference>
<reference evidence="7" key="1">
    <citation type="submission" date="2012-03" db="EMBL/GenBank/DDBJ databases">
        <title>Complete sequence of chromosome of Deinococcus peraridilitoris DSM 19664.</title>
        <authorList>
            <person name="Lucas S."/>
            <person name="Copeland A."/>
            <person name="Lapidus A."/>
            <person name="Glavina del Rio T."/>
            <person name="Dalin E."/>
            <person name="Tice H."/>
            <person name="Bruce D."/>
            <person name="Goodwin L."/>
            <person name="Pitluck S."/>
            <person name="Peters L."/>
            <person name="Mikhailova N."/>
            <person name="Lu M."/>
            <person name="Kyrpides N."/>
            <person name="Mavromatis K."/>
            <person name="Ivanova N."/>
            <person name="Brettin T."/>
            <person name="Detter J.C."/>
            <person name="Han C."/>
            <person name="Larimer F."/>
            <person name="Land M."/>
            <person name="Hauser L."/>
            <person name="Markowitz V."/>
            <person name="Cheng J.-F."/>
            <person name="Hugenholtz P."/>
            <person name="Woyke T."/>
            <person name="Wu D."/>
            <person name="Pukall R."/>
            <person name="Steenblock K."/>
            <person name="Brambilla E."/>
            <person name="Klenk H.-P."/>
            <person name="Eisen J.A."/>
        </authorList>
    </citation>
    <scope>NUCLEOTIDE SEQUENCE [LARGE SCALE GENOMIC DNA]</scope>
    <source>
        <strain evidence="7">DSM 19664 / LMG 22246 / CIP 109416 / KR-200</strain>
    </source>
</reference>
<dbReference type="KEGG" id="dpd:Deipe_0871"/>
<dbReference type="HOGENOM" id="CLU_017584_5_5_0"/>
<dbReference type="OrthoDB" id="9781630at2"/>
<evidence type="ECO:0000259" key="5">
    <source>
        <dbReference type="PROSITE" id="PS50949"/>
    </source>
</evidence>
<sequence length="251" mass="27735">MGTLQPIEQERVVDTVRTTLRKAILEGDLPAGAHLSVPDLARRLNVSRSPVREAVLQLVAEGLAVEHSRRGAEVARVAGDDLREIQAVRTVLEGLAARLCAAQFTDSDMVELTVILERQADAVRHDDGDQYRELDTAFHTLIVERSGNRRLARMAKLLAAEMRVASRVMAEVPGHAQRGYHEHREICEAIGQRDVDGAERAMRRHLDRVASDTLQRLLQQDKRPNTKISAARANDPPAHSSAPDAPRPSTP</sequence>
<dbReference type="InterPro" id="IPR000524">
    <property type="entry name" value="Tscrpt_reg_HTH_GntR"/>
</dbReference>